<evidence type="ECO:0000313" key="7">
    <source>
        <dbReference type="EMBL" id="EFV63371.1"/>
    </source>
</evidence>
<proteinExistence type="predicted"/>
<keyword evidence="4 7" id="KW-0808">Transferase</keyword>
<evidence type="ECO:0000256" key="4">
    <source>
        <dbReference type="ARBA" id="ARBA00022679"/>
    </source>
</evidence>
<evidence type="ECO:0000256" key="3">
    <source>
        <dbReference type="ARBA" id="ARBA00022519"/>
    </source>
</evidence>
<reference evidence="7 8" key="1">
    <citation type="journal article" date="2011" name="J. Bacteriol.">
        <title>Genome sequence of Neisseria meningitidis serogroup B strain H44/76.</title>
        <authorList>
            <person name="Piet J.R."/>
            <person name="Huis In 't Veld R.A."/>
            <person name="van Schaik B.D."/>
            <person name="van Kampen A.H."/>
            <person name="Baas F."/>
            <person name="van de Beek D."/>
            <person name="Pannekoek Y."/>
            <person name="van der Ende A."/>
        </authorList>
    </citation>
    <scope>NUCLEOTIDE SEQUENCE [LARGE SCALE GENOMIC DNA]</scope>
    <source>
        <strain evidence="7 8">H44/76</strain>
    </source>
</reference>
<dbReference type="GO" id="GO:0009247">
    <property type="term" value="P:glycolipid biosynthetic process"/>
    <property type="evidence" value="ECO:0007669"/>
    <property type="project" value="UniProtKB-ARBA"/>
</dbReference>
<dbReference type="InterPro" id="IPR004960">
    <property type="entry name" value="LipA_acyltrans"/>
</dbReference>
<dbReference type="PANTHER" id="PTHR30606:SF10">
    <property type="entry name" value="PHOSPHATIDYLINOSITOL MANNOSIDE ACYLTRANSFERASE"/>
    <property type="match status" value="1"/>
</dbReference>
<keyword evidence="2" id="KW-1003">Cell membrane</keyword>
<name>E6MYF0_NEIMH</name>
<keyword evidence="5" id="KW-0472">Membrane</keyword>
<accession>E6MYF0</accession>
<keyword evidence="3" id="KW-0997">Cell inner membrane</keyword>
<evidence type="ECO:0000256" key="1">
    <source>
        <dbReference type="ARBA" id="ARBA00004533"/>
    </source>
</evidence>
<organism evidence="7 8">
    <name type="scientific">Neisseria meningitidis serogroup B / serotype 15 (strain H44/76)</name>
    <dbReference type="NCBI Taxonomy" id="909420"/>
    <lineage>
        <taxon>Bacteria</taxon>
        <taxon>Pseudomonadati</taxon>
        <taxon>Pseudomonadota</taxon>
        <taxon>Betaproteobacteria</taxon>
        <taxon>Neisseriales</taxon>
        <taxon>Neisseriaceae</taxon>
        <taxon>Neisseria</taxon>
    </lineage>
</organism>
<dbReference type="CDD" id="cd07984">
    <property type="entry name" value="LPLAT_LABLAT-like"/>
    <property type="match status" value="1"/>
</dbReference>
<comment type="subcellular location">
    <subcellularLocation>
        <location evidence="1">Cell inner membrane</location>
    </subcellularLocation>
</comment>
<dbReference type="NCBIfam" id="NF006487">
    <property type="entry name" value="PRK08905.1"/>
    <property type="match status" value="1"/>
</dbReference>
<dbReference type="AlphaFoldDB" id="E6MYF0"/>
<comment type="caution">
    <text evidence="7">The sequence shown here is derived from an EMBL/GenBank/DDBJ whole genome shotgun (WGS) entry which is preliminary data.</text>
</comment>
<evidence type="ECO:0000256" key="6">
    <source>
        <dbReference type="ARBA" id="ARBA00023315"/>
    </source>
</evidence>
<evidence type="ECO:0000313" key="8">
    <source>
        <dbReference type="Proteomes" id="UP000032707"/>
    </source>
</evidence>
<keyword evidence="6 7" id="KW-0012">Acyltransferase</keyword>
<dbReference type="EMBL" id="AEQZ01000037">
    <property type="protein sequence ID" value="EFV63371.1"/>
    <property type="molecule type" value="Genomic_DNA"/>
</dbReference>
<evidence type="ECO:0000256" key="5">
    <source>
        <dbReference type="ARBA" id="ARBA00023136"/>
    </source>
</evidence>
<dbReference type="PIRSF" id="PIRSF026649">
    <property type="entry name" value="MsbB"/>
    <property type="match status" value="1"/>
</dbReference>
<dbReference type="PANTHER" id="PTHR30606">
    <property type="entry name" value="LIPID A BIOSYNTHESIS LAUROYL ACYLTRANSFERASE"/>
    <property type="match status" value="1"/>
</dbReference>
<dbReference type="GO" id="GO:0016746">
    <property type="term" value="F:acyltransferase activity"/>
    <property type="evidence" value="ECO:0007669"/>
    <property type="project" value="UniProtKB-KW"/>
</dbReference>
<dbReference type="GO" id="GO:0005886">
    <property type="term" value="C:plasma membrane"/>
    <property type="evidence" value="ECO:0007669"/>
    <property type="project" value="UniProtKB-SubCell"/>
</dbReference>
<gene>
    <name evidence="7" type="ORF">NMH_1534</name>
</gene>
<protein>
    <submittedName>
        <fullName evidence="7">Bacterial lipid A biosynthesis acyltransferase family protein</fullName>
    </submittedName>
</protein>
<sequence>MPQYFPFSDGMFRLQFRLFPPLRTAMHILLTALLKCLSLLPLSCLHTLGNRLGHLAFYLLKEDRARIVANMRQAGLNPDPKTVKAVFAETAKGGLELAPAFFRKPEDIETMFKAVHGWEHVQQALDKHEGLLFITPHIGSYDLGGRYISQQLPFPLTAMYKPPKIKAIDKIMQAGRVRGKGKTAPTSIQGVKQIIKALRSGEATIVLPDHVPSPQEGGEGVWVDFFGKPAYTMTLAAKLAHVKGVKTLFFCCERLPGGQGFDLHIRPVQGELNGDKAHDAAVFNRNAEYWIRRFPTQYLFMYNRYKMP</sequence>
<dbReference type="Pfam" id="PF03279">
    <property type="entry name" value="Lip_A_acyltrans"/>
    <property type="match status" value="1"/>
</dbReference>
<dbReference type="PATRIC" id="fig|909420.4.peg.1799"/>
<evidence type="ECO:0000256" key="2">
    <source>
        <dbReference type="ARBA" id="ARBA00022475"/>
    </source>
</evidence>
<dbReference type="Proteomes" id="UP000032707">
    <property type="component" value="Unassembled WGS sequence"/>
</dbReference>